<dbReference type="PANTHER" id="PTHR11552:SF147">
    <property type="entry name" value="CHOLINE DEHYDROGENASE, MITOCHONDRIAL"/>
    <property type="match status" value="1"/>
</dbReference>
<comment type="caution">
    <text evidence="10">The sequence shown here is derived from an EMBL/GenBank/DDBJ whole genome shotgun (WGS) entry which is preliminary data.</text>
</comment>
<reference evidence="10 11" key="1">
    <citation type="journal article" date="2017" name="Gigascience">
        <title>Draft genome of the honey bee ectoparasitic mite, Tropilaelaps mercedesae, is shaped by the parasitic life history.</title>
        <authorList>
            <person name="Dong X."/>
            <person name="Armstrong S.D."/>
            <person name="Xia D."/>
            <person name="Makepeace B.L."/>
            <person name="Darby A.C."/>
            <person name="Kadowaki T."/>
        </authorList>
    </citation>
    <scope>NUCLEOTIDE SEQUENCE [LARGE SCALE GENOMIC DNA]</scope>
    <source>
        <strain evidence="10">Wuxi-XJTLU</strain>
    </source>
</reference>
<proteinExistence type="inferred from homology"/>
<dbReference type="Gene3D" id="3.50.50.60">
    <property type="entry name" value="FAD/NAD(P)-binding domain"/>
    <property type="match status" value="1"/>
</dbReference>
<dbReference type="PIRSF" id="PIRSF000137">
    <property type="entry name" value="Alcohol_oxidase"/>
    <property type="match status" value="1"/>
</dbReference>
<protein>
    <submittedName>
        <fullName evidence="10">Glucose dehydrogenase-like</fullName>
    </submittedName>
</protein>
<dbReference type="InterPro" id="IPR007867">
    <property type="entry name" value="GMC_OxRtase_C"/>
</dbReference>
<feature type="active site" description="Proton donor" evidence="5">
    <location>
        <position position="530"/>
    </location>
</feature>
<name>A0A1V9XT89_9ACAR</name>
<dbReference type="GO" id="GO:0050660">
    <property type="term" value="F:flavin adenine dinucleotide binding"/>
    <property type="evidence" value="ECO:0007669"/>
    <property type="project" value="InterPro"/>
</dbReference>
<dbReference type="PANTHER" id="PTHR11552">
    <property type="entry name" value="GLUCOSE-METHANOL-CHOLINE GMC OXIDOREDUCTASE"/>
    <property type="match status" value="1"/>
</dbReference>
<comment type="cofactor">
    <cofactor evidence="1 6">
        <name>FAD</name>
        <dbReference type="ChEBI" id="CHEBI:57692"/>
    </cofactor>
</comment>
<dbReference type="Pfam" id="PF05199">
    <property type="entry name" value="GMC_oxred_C"/>
    <property type="match status" value="1"/>
</dbReference>
<evidence type="ECO:0000256" key="7">
    <source>
        <dbReference type="RuleBase" id="RU003968"/>
    </source>
</evidence>
<sequence>MIAKAATLSDINMIIPQTLIAIAVVSNALHASFNGTRLKDLQDVYDFIVVGGGSAGCRVAERLSSNASFKVLLIEAGGVPPESSKIPMLATLAHGDLRFDWQYKTVPQKTSMQAARDNVRTISAGRVLGGGSTLNFMAYQRGNRDDYDTWEAKHGANGWNFDEVLKVFKEVENSDDLLLSDEYYGRSGPLGVTTYREAHPIKNALYSAFTEELSLDYSDQNDGNHWGYYDMVSTTKRGRRVSSFNAFIEPNIHRPNLDFLLHAQVTKVLIEDGHAMGVSFVRDGIQRTVRAFREVVLSAGALRSPQLLMLSGIGDQKHLEQHKVPVVHHLPGVGQNLQDHYGYLGIVAEIPDDGIPDLKDIDSLHQWLLEQTGPFAYPSGTQMGFMYFSTKNNEKQPDIEVIPLATKNLRFETDLRQEVFLDFYGPLYDKSTLHMLLLIQHPESRGEVRLANADGESAPLIDPKYFSHPDDLEKAVNGGRQLLRVMRSDKLRAANITLHERPIATCAHLQLFSDDYLRCLATHHTIEVFHPCGTCKIGKADDPLAVVDERLRVRGVKGLRVADNSVMPSITAGHLNAPATLIGSKAGQMILEDCGVISTASREEL</sequence>
<evidence type="ECO:0000256" key="1">
    <source>
        <dbReference type="ARBA" id="ARBA00001974"/>
    </source>
</evidence>
<keyword evidence="4 6" id="KW-0274">FAD</keyword>
<dbReference type="InterPro" id="IPR036188">
    <property type="entry name" value="FAD/NAD-bd_sf"/>
</dbReference>
<organism evidence="10 11">
    <name type="scientific">Tropilaelaps mercedesae</name>
    <dbReference type="NCBI Taxonomy" id="418985"/>
    <lineage>
        <taxon>Eukaryota</taxon>
        <taxon>Metazoa</taxon>
        <taxon>Ecdysozoa</taxon>
        <taxon>Arthropoda</taxon>
        <taxon>Chelicerata</taxon>
        <taxon>Arachnida</taxon>
        <taxon>Acari</taxon>
        <taxon>Parasitiformes</taxon>
        <taxon>Mesostigmata</taxon>
        <taxon>Gamasina</taxon>
        <taxon>Dermanyssoidea</taxon>
        <taxon>Laelapidae</taxon>
        <taxon>Tropilaelaps</taxon>
    </lineage>
</organism>
<dbReference type="InParanoid" id="A0A1V9XT89"/>
<accession>A0A1V9XT89</accession>
<evidence type="ECO:0000256" key="5">
    <source>
        <dbReference type="PIRSR" id="PIRSR000137-1"/>
    </source>
</evidence>
<evidence type="ECO:0000259" key="9">
    <source>
        <dbReference type="PROSITE" id="PS00624"/>
    </source>
</evidence>
<evidence type="ECO:0000313" key="11">
    <source>
        <dbReference type="Proteomes" id="UP000192247"/>
    </source>
</evidence>
<evidence type="ECO:0000256" key="6">
    <source>
        <dbReference type="PIRSR" id="PIRSR000137-2"/>
    </source>
</evidence>
<feature type="domain" description="Glucose-methanol-choline oxidoreductase N-terminal" evidence="9">
    <location>
        <begin position="300"/>
        <end position="314"/>
    </location>
</feature>
<feature type="binding site" evidence="6">
    <location>
        <position position="127"/>
    </location>
    <ligand>
        <name>FAD</name>
        <dbReference type="ChEBI" id="CHEBI:57692"/>
    </ligand>
</feature>
<evidence type="ECO:0000256" key="3">
    <source>
        <dbReference type="ARBA" id="ARBA00022630"/>
    </source>
</evidence>
<dbReference type="AlphaFoldDB" id="A0A1V9XT89"/>
<dbReference type="STRING" id="418985.A0A1V9XT89"/>
<dbReference type="InterPro" id="IPR012132">
    <property type="entry name" value="GMC_OxRdtase"/>
</dbReference>
<feature type="domain" description="Glucose-methanol-choline oxidoreductase N-terminal" evidence="8">
    <location>
        <begin position="125"/>
        <end position="148"/>
    </location>
</feature>
<dbReference type="EMBL" id="MNPL01004473">
    <property type="protein sequence ID" value="OQR76716.1"/>
    <property type="molecule type" value="Genomic_DNA"/>
</dbReference>
<dbReference type="PROSITE" id="PS00624">
    <property type="entry name" value="GMC_OXRED_2"/>
    <property type="match status" value="1"/>
</dbReference>
<dbReference type="OrthoDB" id="269227at2759"/>
<evidence type="ECO:0000256" key="2">
    <source>
        <dbReference type="ARBA" id="ARBA00010790"/>
    </source>
</evidence>
<evidence type="ECO:0000313" key="10">
    <source>
        <dbReference type="EMBL" id="OQR76716.1"/>
    </source>
</evidence>
<dbReference type="Pfam" id="PF00732">
    <property type="entry name" value="GMC_oxred_N"/>
    <property type="match status" value="1"/>
</dbReference>
<feature type="active site" description="Proton acceptor" evidence="5">
    <location>
        <position position="574"/>
    </location>
</feature>
<keyword evidence="11" id="KW-1185">Reference proteome</keyword>
<dbReference type="PROSITE" id="PS00623">
    <property type="entry name" value="GMC_OXRED_1"/>
    <property type="match status" value="1"/>
</dbReference>
<dbReference type="InterPro" id="IPR000172">
    <property type="entry name" value="GMC_OxRdtase_N"/>
</dbReference>
<comment type="similarity">
    <text evidence="2 7">Belongs to the GMC oxidoreductase family.</text>
</comment>
<dbReference type="SUPFAM" id="SSF54373">
    <property type="entry name" value="FAD-linked reductases, C-terminal domain"/>
    <property type="match status" value="1"/>
</dbReference>
<dbReference type="SUPFAM" id="SSF51905">
    <property type="entry name" value="FAD/NAD(P)-binding domain"/>
    <property type="match status" value="1"/>
</dbReference>
<evidence type="ECO:0000259" key="8">
    <source>
        <dbReference type="PROSITE" id="PS00623"/>
    </source>
</evidence>
<dbReference type="GO" id="GO:0016614">
    <property type="term" value="F:oxidoreductase activity, acting on CH-OH group of donors"/>
    <property type="evidence" value="ECO:0007669"/>
    <property type="project" value="InterPro"/>
</dbReference>
<keyword evidence="3 7" id="KW-0285">Flavoprotein</keyword>
<dbReference type="Proteomes" id="UP000192247">
    <property type="component" value="Unassembled WGS sequence"/>
</dbReference>
<dbReference type="Gene3D" id="3.30.560.10">
    <property type="entry name" value="Glucose Oxidase, domain 3"/>
    <property type="match status" value="1"/>
</dbReference>
<gene>
    <name evidence="10" type="ORF">BIW11_07601</name>
</gene>
<feature type="binding site" evidence="6">
    <location>
        <position position="265"/>
    </location>
    <ligand>
        <name>FAD</name>
        <dbReference type="ChEBI" id="CHEBI:57692"/>
    </ligand>
</feature>
<evidence type="ECO:0000256" key="4">
    <source>
        <dbReference type="ARBA" id="ARBA00022827"/>
    </source>
</evidence>